<feature type="compositionally biased region" description="Basic and acidic residues" evidence="1">
    <location>
        <begin position="1"/>
        <end position="14"/>
    </location>
</feature>
<sequence>MRTDGTEDRSERCRQRFTCKRSSDSGGTLNSFHQRHKKRNLEKGLACRPLQKLPAIIEFKKLEKNNTRPRPAAGRHAPRAARAAAAATGINQRLVFISAYNRLDIGRNAIESDLVRFESGPLIGSGKKLVNNAAAALV</sequence>
<accession>A0A4C1Y8P6</accession>
<keyword evidence="3" id="KW-1185">Reference proteome</keyword>
<organism evidence="2 3">
    <name type="scientific">Eumeta variegata</name>
    <name type="common">Bagworm moth</name>
    <name type="synonym">Eumeta japonica</name>
    <dbReference type="NCBI Taxonomy" id="151549"/>
    <lineage>
        <taxon>Eukaryota</taxon>
        <taxon>Metazoa</taxon>
        <taxon>Ecdysozoa</taxon>
        <taxon>Arthropoda</taxon>
        <taxon>Hexapoda</taxon>
        <taxon>Insecta</taxon>
        <taxon>Pterygota</taxon>
        <taxon>Neoptera</taxon>
        <taxon>Endopterygota</taxon>
        <taxon>Lepidoptera</taxon>
        <taxon>Glossata</taxon>
        <taxon>Ditrysia</taxon>
        <taxon>Tineoidea</taxon>
        <taxon>Psychidae</taxon>
        <taxon>Oiketicinae</taxon>
        <taxon>Eumeta</taxon>
    </lineage>
</organism>
<evidence type="ECO:0000313" key="2">
    <source>
        <dbReference type="EMBL" id="GBP71284.1"/>
    </source>
</evidence>
<dbReference type="AlphaFoldDB" id="A0A4C1Y8P6"/>
<name>A0A4C1Y8P6_EUMVA</name>
<evidence type="ECO:0000256" key="1">
    <source>
        <dbReference type="SAM" id="MobiDB-lite"/>
    </source>
</evidence>
<reference evidence="2 3" key="1">
    <citation type="journal article" date="2019" name="Commun. Biol.">
        <title>The bagworm genome reveals a unique fibroin gene that provides high tensile strength.</title>
        <authorList>
            <person name="Kono N."/>
            <person name="Nakamura H."/>
            <person name="Ohtoshi R."/>
            <person name="Tomita M."/>
            <person name="Numata K."/>
            <person name="Arakawa K."/>
        </authorList>
    </citation>
    <scope>NUCLEOTIDE SEQUENCE [LARGE SCALE GENOMIC DNA]</scope>
</reference>
<protein>
    <submittedName>
        <fullName evidence="2">Uncharacterized protein</fullName>
    </submittedName>
</protein>
<dbReference type="Proteomes" id="UP000299102">
    <property type="component" value="Unassembled WGS sequence"/>
</dbReference>
<proteinExistence type="predicted"/>
<comment type="caution">
    <text evidence="2">The sequence shown here is derived from an EMBL/GenBank/DDBJ whole genome shotgun (WGS) entry which is preliminary data.</text>
</comment>
<evidence type="ECO:0000313" key="3">
    <source>
        <dbReference type="Proteomes" id="UP000299102"/>
    </source>
</evidence>
<feature type="region of interest" description="Disordered" evidence="1">
    <location>
        <begin position="1"/>
        <end position="36"/>
    </location>
</feature>
<gene>
    <name evidence="2" type="ORF">EVAR_60850_1</name>
</gene>
<dbReference type="EMBL" id="BGZK01001103">
    <property type="protein sequence ID" value="GBP71284.1"/>
    <property type="molecule type" value="Genomic_DNA"/>
</dbReference>